<organism evidence="1">
    <name type="scientific">Ixodes ricinus</name>
    <name type="common">Common tick</name>
    <name type="synonym">Acarus ricinus</name>
    <dbReference type="NCBI Taxonomy" id="34613"/>
    <lineage>
        <taxon>Eukaryota</taxon>
        <taxon>Metazoa</taxon>
        <taxon>Ecdysozoa</taxon>
        <taxon>Arthropoda</taxon>
        <taxon>Chelicerata</taxon>
        <taxon>Arachnida</taxon>
        <taxon>Acari</taxon>
        <taxon>Parasitiformes</taxon>
        <taxon>Ixodida</taxon>
        <taxon>Ixodoidea</taxon>
        <taxon>Ixodidae</taxon>
        <taxon>Ixodinae</taxon>
        <taxon>Ixodes</taxon>
    </lineage>
</organism>
<dbReference type="AlphaFoldDB" id="A0A0K8RDJ8"/>
<dbReference type="EMBL" id="GADI01005239">
    <property type="protein sequence ID" value="JAA68569.1"/>
    <property type="molecule type" value="mRNA"/>
</dbReference>
<evidence type="ECO:0000313" key="1">
    <source>
        <dbReference type="EMBL" id="JAA68569.1"/>
    </source>
</evidence>
<sequence length="118" mass="12851">MINLLFTRTYNLQRRVTSVVKSHCTQSRTSGHLRHVSRCDSNTSSCSPTSTLTIDPAVMLAPSAAKACCVSLTRVSQPSSKLSRFSDDTQEMPETAVPTPCLRTSCIEGMGNHSPTYL</sequence>
<reference evidence="1" key="1">
    <citation type="submission" date="2012-12" db="EMBL/GenBank/DDBJ databases">
        <title>Identification and characterization of a phenylalanine ammonia-lyase gene family in Isatis indigotica Fort.</title>
        <authorList>
            <person name="Liu Q."/>
            <person name="Chen J."/>
            <person name="Zhou X."/>
            <person name="Di P."/>
            <person name="Xiao Y."/>
            <person name="Xuan H."/>
            <person name="Zhang L."/>
            <person name="Chen W."/>
        </authorList>
    </citation>
    <scope>NUCLEOTIDE SEQUENCE</scope>
    <source>
        <tissue evidence="1">Salivary gland</tissue>
    </source>
</reference>
<name>A0A0K8RDJ8_IXORI</name>
<proteinExistence type="evidence at transcript level"/>
<accession>A0A0K8RDJ8</accession>
<protein>
    <submittedName>
        <fullName evidence="1">Uncharacterized protein</fullName>
    </submittedName>
</protein>